<dbReference type="STRING" id="1138170.GA0061105_1146"/>
<dbReference type="GO" id="GO:0003677">
    <property type="term" value="F:DNA binding"/>
    <property type="evidence" value="ECO:0007669"/>
    <property type="project" value="UniProtKB-KW"/>
</dbReference>
<evidence type="ECO:0000313" key="2">
    <source>
        <dbReference type="EMBL" id="SCB60929.1"/>
    </source>
</evidence>
<dbReference type="RefSeq" id="WP_208601699.1">
    <property type="nucleotide sequence ID" value="NZ_FMAJ01000014.1"/>
</dbReference>
<protein>
    <submittedName>
        <fullName evidence="2">Putative DNA-binding domain-containing protein</fullName>
    </submittedName>
</protein>
<proteinExistence type="predicted"/>
<gene>
    <name evidence="2" type="ORF">GA0061105_1146</name>
</gene>
<accession>A0A1C3Y918</accession>
<name>A0A1C3Y918_9HYPH</name>
<evidence type="ECO:0000313" key="3">
    <source>
        <dbReference type="Proteomes" id="UP000198723"/>
    </source>
</evidence>
<feature type="domain" description="Putative DNA-binding" evidence="1">
    <location>
        <begin position="9"/>
        <end position="99"/>
    </location>
</feature>
<dbReference type="EMBL" id="FMAJ01000014">
    <property type="protein sequence ID" value="SCB60929.1"/>
    <property type="molecule type" value="Genomic_DNA"/>
</dbReference>
<dbReference type="Pfam" id="PF09836">
    <property type="entry name" value="DUF2063"/>
    <property type="match status" value="1"/>
</dbReference>
<sequence>MTMDFATSQSAFADALLDADRPVPDGIVNVGGRPDPARFAVYRNNVFVGLTKALAQRFPVTERLVGSEFFVAMARAYAQGHQPASPLIMKYGDGFPDFVADFEPARALAYLPDVARLEAAWTDAYHAADCEPLDLAALGAVAPEMLSDLRLVRHPSAHLIRSRFPIGSIWSAHQEEVVSPVSDWGGQAVLVLRPEMSVNVHVLPPQDAVFAASLFNAATLGEAADAAFAAAPEFDFGTALVGLAGLGAFIAFQR</sequence>
<evidence type="ECO:0000259" key="1">
    <source>
        <dbReference type="Pfam" id="PF09836"/>
    </source>
</evidence>
<organism evidence="2 3">
    <name type="scientific">Rhizobium aethiopicum</name>
    <dbReference type="NCBI Taxonomy" id="1138170"/>
    <lineage>
        <taxon>Bacteria</taxon>
        <taxon>Pseudomonadati</taxon>
        <taxon>Pseudomonadota</taxon>
        <taxon>Alphaproteobacteria</taxon>
        <taxon>Hyphomicrobiales</taxon>
        <taxon>Rhizobiaceae</taxon>
        <taxon>Rhizobium/Agrobacterium group</taxon>
        <taxon>Rhizobium</taxon>
    </lineage>
</organism>
<dbReference type="Gene3D" id="1.10.150.690">
    <property type="entry name" value="DUF2063"/>
    <property type="match status" value="1"/>
</dbReference>
<reference evidence="2 3" key="1">
    <citation type="submission" date="2016-08" db="EMBL/GenBank/DDBJ databases">
        <authorList>
            <person name="Seilhamer J.J."/>
        </authorList>
    </citation>
    <scope>NUCLEOTIDE SEQUENCE [LARGE SCALE GENOMIC DNA]</scope>
    <source>
        <strain evidence="2 3">HBR26</strain>
    </source>
</reference>
<dbReference type="Proteomes" id="UP000198723">
    <property type="component" value="Unassembled WGS sequence"/>
</dbReference>
<keyword evidence="2" id="KW-0238">DNA-binding</keyword>
<dbReference type="InterPro" id="IPR018640">
    <property type="entry name" value="DUF2063"/>
</dbReference>
<dbReference type="InterPro" id="IPR044922">
    <property type="entry name" value="DUF2063_N_sf"/>
</dbReference>
<dbReference type="AlphaFoldDB" id="A0A1C3Y918"/>